<dbReference type="AlphaFoldDB" id="A0A5J9VAC1"/>
<accession>A0A5J9VAC1</accession>
<dbReference type="Proteomes" id="UP000324897">
    <property type="component" value="Chromosome 1"/>
</dbReference>
<proteinExistence type="predicted"/>
<comment type="caution">
    <text evidence="1">The sequence shown here is derived from an EMBL/GenBank/DDBJ whole genome shotgun (WGS) entry which is preliminary data.</text>
</comment>
<evidence type="ECO:0008006" key="3">
    <source>
        <dbReference type="Google" id="ProtNLM"/>
    </source>
</evidence>
<feature type="non-terminal residue" evidence="1">
    <location>
        <position position="1"/>
    </location>
</feature>
<organism evidence="1 2">
    <name type="scientific">Eragrostis curvula</name>
    <name type="common">weeping love grass</name>
    <dbReference type="NCBI Taxonomy" id="38414"/>
    <lineage>
        <taxon>Eukaryota</taxon>
        <taxon>Viridiplantae</taxon>
        <taxon>Streptophyta</taxon>
        <taxon>Embryophyta</taxon>
        <taxon>Tracheophyta</taxon>
        <taxon>Spermatophyta</taxon>
        <taxon>Magnoliopsida</taxon>
        <taxon>Liliopsida</taxon>
        <taxon>Poales</taxon>
        <taxon>Poaceae</taxon>
        <taxon>PACMAD clade</taxon>
        <taxon>Chloridoideae</taxon>
        <taxon>Eragrostideae</taxon>
        <taxon>Eragrostidinae</taxon>
        <taxon>Eragrostis</taxon>
    </lineage>
</organism>
<gene>
    <name evidence="1" type="ORF">EJB05_24094</name>
</gene>
<protein>
    <recommendedName>
        <fullName evidence="3">C3H1-type domain-containing protein</fullName>
    </recommendedName>
</protein>
<dbReference type="Gramene" id="TVU32367">
    <property type="protein sequence ID" value="TVU32367"/>
    <property type="gene ID" value="EJB05_24094"/>
</dbReference>
<dbReference type="OrthoDB" id="410307at2759"/>
<keyword evidence="2" id="KW-1185">Reference proteome</keyword>
<reference evidence="1 2" key="1">
    <citation type="journal article" date="2019" name="Sci. Rep.">
        <title>A high-quality genome of Eragrostis curvula grass provides insights into Poaceae evolution and supports new strategies to enhance forage quality.</title>
        <authorList>
            <person name="Carballo J."/>
            <person name="Santos B.A.C.M."/>
            <person name="Zappacosta D."/>
            <person name="Garbus I."/>
            <person name="Selva J.P."/>
            <person name="Gallo C.A."/>
            <person name="Diaz A."/>
            <person name="Albertini E."/>
            <person name="Caccamo M."/>
            <person name="Echenique V."/>
        </authorList>
    </citation>
    <scope>NUCLEOTIDE SEQUENCE [LARGE SCALE GENOMIC DNA]</scope>
    <source>
        <strain evidence="2">cv. Victoria</strain>
        <tissue evidence="1">Leaf</tissue>
    </source>
</reference>
<dbReference type="EMBL" id="RWGY01000011">
    <property type="protein sequence ID" value="TVU32367.1"/>
    <property type="molecule type" value="Genomic_DNA"/>
</dbReference>
<evidence type="ECO:0000313" key="2">
    <source>
        <dbReference type="Proteomes" id="UP000324897"/>
    </source>
</evidence>
<sequence length="102" mass="10766">MPARCASSSGTRGARFRHGTKCNFAHSQAVVQPGAEIRYKPPELPRSSATTPLVCVFTVGGSGGFASPGPGADGQGERKLNRLKLLSLKKMSGIYGDWPEGY</sequence>
<evidence type="ECO:0000313" key="1">
    <source>
        <dbReference type="EMBL" id="TVU32367.1"/>
    </source>
</evidence>
<name>A0A5J9VAC1_9POAL</name>